<dbReference type="InterPro" id="IPR007690">
    <property type="entry name" value="T2SS_GspM"/>
</dbReference>
<keyword evidence="6 10" id="KW-0812">Transmembrane</keyword>
<dbReference type="GO" id="GO:0015628">
    <property type="term" value="P:protein secretion by the type II secretion system"/>
    <property type="evidence" value="ECO:0007669"/>
    <property type="project" value="InterPro"/>
</dbReference>
<evidence type="ECO:0000313" key="11">
    <source>
        <dbReference type="EMBL" id="QBY30753.1"/>
    </source>
</evidence>
<dbReference type="RefSeq" id="WP_012908412.1">
    <property type="nucleotide sequence ID" value="NZ_CAJTBI010000043.1"/>
</dbReference>
<evidence type="ECO:0000256" key="10">
    <source>
        <dbReference type="SAM" id="Phobius"/>
    </source>
</evidence>
<evidence type="ECO:0000256" key="5">
    <source>
        <dbReference type="ARBA" id="ARBA00022519"/>
    </source>
</evidence>
<keyword evidence="3" id="KW-0813">Transport</keyword>
<dbReference type="EMBL" id="CP038008">
    <property type="protein sequence ID" value="QBY30753.1"/>
    <property type="molecule type" value="Genomic_DNA"/>
</dbReference>
<evidence type="ECO:0000256" key="7">
    <source>
        <dbReference type="ARBA" id="ARBA00022927"/>
    </source>
</evidence>
<dbReference type="InterPro" id="IPR023229">
    <property type="entry name" value="T2SS_M_periplasmic_sf"/>
</dbReference>
<dbReference type="PROSITE" id="PS51257">
    <property type="entry name" value="PROKAR_LIPOPROTEIN"/>
    <property type="match status" value="1"/>
</dbReference>
<dbReference type="OMA" id="KCHERCN"/>
<keyword evidence="9 10" id="KW-0472">Membrane</keyword>
<reference evidence="11" key="1">
    <citation type="submission" date="2019-03" db="EMBL/GenBank/DDBJ databases">
        <title>Complete genome sequence of enteropathogenic Citrobacter rodentium strain DBS100.</title>
        <authorList>
            <person name="Popov G."/>
            <person name="Fiebig A."/>
            <person name="Shideler S."/>
            <person name="Coombes B."/>
            <person name="Savchenko A."/>
        </authorList>
    </citation>
    <scope>NUCLEOTIDE SEQUENCE</scope>
    <source>
        <strain evidence="11">DBS100</strain>
    </source>
</reference>
<accession>A0A482PL21</accession>
<organism evidence="11">
    <name type="scientific">Citrobacter rodentium</name>
    <dbReference type="NCBI Taxonomy" id="67825"/>
    <lineage>
        <taxon>Bacteria</taxon>
        <taxon>Pseudomonadati</taxon>
        <taxon>Pseudomonadota</taxon>
        <taxon>Gammaproteobacteria</taxon>
        <taxon>Enterobacterales</taxon>
        <taxon>Enterobacteriaceae</taxon>
        <taxon>Citrobacter</taxon>
    </lineage>
</organism>
<sequence length="162" mass="18274">MSKRIREWLQQKNPTEQRIVIALFILCVATIYGCGLWLPLNHTVDALQTRCNKLRQDMAWLEKQAQARGVLPQRTPEEPVASLLKKEAEQAGFSVTLTQNSADGVEISANDISQQAFTAWLTRLQSRHGLYVETLEFHASPAKADAITLSKMTVRTVINDKR</sequence>
<feature type="transmembrane region" description="Helical" evidence="10">
    <location>
        <begin position="20"/>
        <end position="40"/>
    </location>
</feature>
<dbReference type="Pfam" id="PF04612">
    <property type="entry name" value="T2SSM"/>
    <property type="match status" value="1"/>
</dbReference>
<gene>
    <name evidence="11" type="ORF">E2R62_19180</name>
</gene>
<dbReference type="GO" id="GO:0015627">
    <property type="term" value="C:type II protein secretion system complex"/>
    <property type="evidence" value="ECO:0007669"/>
    <property type="project" value="InterPro"/>
</dbReference>
<proteinExistence type="inferred from homology"/>
<dbReference type="SUPFAM" id="SSF103054">
    <property type="entry name" value="General secretion pathway protein M, EpsM"/>
    <property type="match status" value="1"/>
</dbReference>
<evidence type="ECO:0000256" key="1">
    <source>
        <dbReference type="ARBA" id="ARBA00004377"/>
    </source>
</evidence>
<evidence type="ECO:0000256" key="3">
    <source>
        <dbReference type="ARBA" id="ARBA00022448"/>
    </source>
</evidence>
<dbReference type="AlphaFoldDB" id="A0A482PL21"/>
<keyword evidence="5" id="KW-0997">Cell inner membrane</keyword>
<evidence type="ECO:0000256" key="8">
    <source>
        <dbReference type="ARBA" id="ARBA00022989"/>
    </source>
</evidence>
<dbReference type="GO" id="GO:0005886">
    <property type="term" value="C:plasma membrane"/>
    <property type="evidence" value="ECO:0007669"/>
    <property type="project" value="UniProtKB-SubCell"/>
</dbReference>
<dbReference type="Gene3D" id="3.30.1360.100">
    <property type="entry name" value="General secretion pathway protein M, EpsM"/>
    <property type="match status" value="1"/>
</dbReference>
<evidence type="ECO:0000256" key="2">
    <source>
        <dbReference type="ARBA" id="ARBA00010637"/>
    </source>
</evidence>
<protein>
    <submittedName>
        <fullName evidence="11">Type II secretion system protein M</fullName>
    </submittedName>
</protein>
<evidence type="ECO:0000256" key="6">
    <source>
        <dbReference type="ARBA" id="ARBA00022692"/>
    </source>
</evidence>
<comment type="subcellular location">
    <subcellularLocation>
        <location evidence="1">Cell inner membrane</location>
        <topology evidence="1">Single-pass membrane protein</topology>
    </subcellularLocation>
</comment>
<evidence type="ECO:0000256" key="9">
    <source>
        <dbReference type="ARBA" id="ARBA00023136"/>
    </source>
</evidence>
<keyword evidence="4" id="KW-1003">Cell membrane</keyword>
<keyword evidence="8 10" id="KW-1133">Transmembrane helix</keyword>
<name>A0A482PL21_CITRO</name>
<comment type="similarity">
    <text evidence="2">Belongs to the GSP M family.</text>
</comment>
<keyword evidence="7" id="KW-0653">Protein transport</keyword>
<evidence type="ECO:0000256" key="4">
    <source>
        <dbReference type="ARBA" id="ARBA00022475"/>
    </source>
</evidence>